<keyword evidence="9 10" id="KW-0456">Lyase</keyword>
<keyword evidence="6 10" id="KW-0210">Decarboxylase</keyword>
<keyword evidence="8 10" id="KW-0057">Aromatic amino acid biosynthesis</keyword>
<keyword evidence="5 10" id="KW-0028">Amino-acid biosynthesis</keyword>
<dbReference type="EC" id="4.1.1.48" evidence="3 10"/>
<evidence type="ECO:0000256" key="10">
    <source>
        <dbReference type="HAMAP-Rule" id="MF_00134"/>
    </source>
</evidence>
<dbReference type="NCBIfam" id="NF001377">
    <property type="entry name" value="PRK00278.2-4"/>
    <property type="match status" value="1"/>
</dbReference>
<dbReference type="RefSeq" id="WP_100164676.1">
    <property type="nucleotide sequence ID" value="NZ_PGTB01000200.1"/>
</dbReference>
<dbReference type="InterPro" id="IPR013785">
    <property type="entry name" value="Aldolase_TIM"/>
</dbReference>
<dbReference type="Proteomes" id="UP000231553">
    <property type="component" value="Unassembled WGS sequence"/>
</dbReference>
<dbReference type="Pfam" id="PF00218">
    <property type="entry name" value="IGPS"/>
    <property type="match status" value="1"/>
</dbReference>
<dbReference type="InterPro" id="IPR045186">
    <property type="entry name" value="Indole-3-glycerol_P_synth"/>
</dbReference>
<dbReference type="GO" id="GO:0000162">
    <property type="term" value="P:L-tryptophan biosynthetic process"/>
    <property type="evidence" value="ECO:0007669"/>
    <property type="project" value="UniProtKB-UniRule"/>
</dbReference>
<dbReference type="InterPro" id="IPR013798">
    <property type="entry name" value="Indole-3-glycerol_P_synth_dom"/>
</dbReference>
<accession>A0A2M8IUY3</accession>
<dbReference type="HAMAP" id="MF_00134_B">
    <property type="entry name" value="IGPS_B"/>
    <property type="match status" value="1"/>
</dbReference>
<sequence length="270" mass="29269">MTDTILDRIKAYKLEEVAADKAAQPLEAVEAQARAADPVRPFAEALARTIPLSYGLIAEIKKASPSKGLIRPDFDPPALARAYAEGGATCLSVLTDTPSFQGQKDFLTQARAACDLPVLRKDFMYDPYQVAEARALGADCILIIMASVSDAQAAELEAAAQDWNMDVLIEVHDRAELDRAALLSSRLIGINNRNLHSFETSLDTTRNLAKHVPADRIIVSESGLSGPAELRELALYGVRSFLVGESLMRHDDVATATRELLANPLRPGTM</sequence>
<comment type="pathway">
    <text evidence="2 10">Amino-acid biosynthesis; L-tryptophan biosynthesis; L-tryptophan from chorismate: step 4/5.</text>
</comment>
<dbReference type="OrthoDB" id="9804217at2"/>
<keyword evidence="7 10" id="KW-0822">Tryptophan biosynthesis</keyword>
<dbReference type="FunFam" id="3.20.20.70:FF:000024">
    <property type="entry name" value="Indole-3-glycerol phosphate synthase"/>
    <property type="match status" value="1"/>
</dbReference>
<evidence type="ECO:0000256" key="1">
    <source>
        <dbReference type="ARBA" id="ARBA00001633"/>
    </source>
</evidence>
<protein>
    <recommendedName>
        <fullName evidence="4 10">Indole-3-glycerol phosphate synthase</fullName>
        <shortName evidence="10">IGPS</shortName>
        <ecNumber evidence="3 10">4.1.1.48</ecNumber>
    </recommendedName>
</protein>
<keyword evidence="13" id="KW-1185">Reference proteome</keyword>
<organism evidence="12 13">
    <name type="scientific">Pseudooceanicola lipolyticus</name>
    <dbReference type="NCBI Taxonomy" id="2029104"/>
    <lineage>
        <taxon>Bacteria</taxon>
        <taxon>Pseudomonadati</taxon>
        <taxon>Pseudomonadota</taxon>
        <taxon>Alphaproteobacteria</taxon>
        <taxon>Rhodobacterales</taxon>
        <taxon>Paracoccaceae</taxon>
        <taxon>Pseudooceanicola</taxon>
    </lineage>
</organism>
<dbReference type="PROSITE" id="PS00614">
    <property type="entry name" value="IGPS"/>
    <property type="match status" value="1"/>
</dbReference>
<name>A0A2M8IUY3_9RHOB</name>
<evidence type="ECO:0000313" key="12">
    <source>
        <dbReference type="EMBL" id="PJE34319.1"/>
    </source>
</evidence>
<proteinExistence type="inferred from homology"/>
<evidence type="ECO:0000256" key="5">
    <source>
        <dbReference type="ARBA" id="ARBA00022605"/>
    </source>
</evidence>
<dbReference type="CDD" id="cd00331">
    <property type="entry name" value="IGPS"/>
    <property type="match status" value="1"/>
</dbReference>
<comment type="caution">
    <text evidence="12">The sequence shown here is derived from an EMBL/GenBank/DDBJ whole genome shotgun (WGS) entry which is preliminary data.</text>
</comment>
<comment type="similarity">
    <text evidence="10">Belongs to the TrpC family.</text>
</comment>
<reference evidence="12 13" key="1">
    <citation type="journal article" date="2018" name="Int. J. Syst. Evol. Microbiol.">
        <title>Pseudooceanicola lipolyticus sp. nov., a marine alphaproteobacterium, reclassification of Oceanicola flagellatus as Pseudooceanicola flagellatus comb. nov. and emended description of the genus Pseudooceanicola.</title>
        <authorList>
            <person name="Huang M.-M."/>
            <person name="Guo L.-L."/>
            <person name="Wu Y.-H."/>
            <person name="Lai Q.-L."/>
            <person name="Shao Z.-Z."/>
            <person name="Wang C.-S."/>
            <person name="Wu M."/>
            <person name="Xu X.-W."/>
        </authorList>
    </citation>
    <scope>NUCLEOTIDE SEQUENCE [LARGE SCALE GENOMIC DNA]</scope>
    <source>
        <strain evidence="12 13">157</strain>
    </source>
</reference>
<gene>
    <name evidence="10" type="primary">trpC</name>
    <name evidence="12" type="ORF">CVM52_22915</name>
</gene>
<dbReference type="NCBIfam" id="NF001370">
    <property type="entry name" value="PRK00278.1-2"/>
    <property type="match status" value="1"/>
</dbReference>
<dbReference type="InterPro" id="IPR001468">
    <property type="entry name" value="Indole-3-GlycerolPSynthase_CS"/>
</dbReference>
<dbReference type="NCBIfam" id="NF001373">
    <property type="entry name" value="PRK00278.1-6"/>
    <property type="match status" value="1"/>
</dbReference>
<evidence type="ECO:0000256" key="7">
    <source>
        <dbReference type="ARBA" id="ARBA00022822"/>
    </source>
</evidence>
<evidence type="ECO:0000313" key="13">
    <source>
        <dbReference type="Proteomes" id="UP000231553"/>
    </source>
</evidence>
<evidence type="ECO:0000256" key="8">
    <source>
        <dbReference type="ARBA" id="ARBA00023141"/>
    </source>
</evidence>
<dbReference type="InterPro" id="IPR011060">
    <property type="entry name" value="RibuloseP-bd_barrel"/>
</dbReference>
<evidence type="ECO:0000256" key="2">
    <source>
        <dbReference type="ARBA" id="ARBA00004696"/>
    </source>
</evidence>
<feature type="domain" description="Indole-3-glycerol phosphate synthase" evidence="11">
    <location>
        <begin position="6"/>
        <end position="260"/>
    </location>
</feature>
<dbReference type="PANTHER" id="PTHR22854:SF2">
    <property type="entry name" value="INDOLE-3-GLYCEROL-PHOSPHATE SYNTHASE"/>
    <property type="match status" value="1"/>
</dbReference>
<dbReference type="AlphaFoldDB" id="A0A2M8IUY3"/>
<evidence type="ECO:0000256" key="9">
    <source>
        <dbReference type="ARBA" id="ARBA00023239"/>
    </source>
</evidence>
<evidence type="ECO:0000256" key="4">
    <source>
        <dbReference type="ARBA" id="ARBA00018080"/>
    </source>
</evidence>
<evidence type="ECO:0000256" key="3">
    <source>
        <dbReference type="ARBA" id="ARBA00012362"/>
    </source>
</evidence>
<dbReference type="PANTHER" id="PTHR22854">
    <property type="entry name" value="TRYPTOPHAN BIOSYNTHESIS PROTEIN"/>
    <property type="match status" value="1"/>
</dbReference>
<dbReference type="GO" id="GO:0004640">
    <property type="term" value="F:phosphoribosylanthranilate isomerase activity"/>
    <property type="evidence" value="ECO:0007669"/>
    <property type="project" value="TreeGrafter"/>
</dbReference>
<dbReference type="SUPFAM" id="SSF51366">
    <property type="entry name" value="Ribulose-phoshate binding barrel"/>
    <property type="match status" value="1"/>
</dbReference>
<dbReference type="GO" id="GO:0004425">
    <property type="term" value="F:indole-3-glycerol-phosphate synthase activity"/>
    <property type="evidence" value="ECO:0007669"/>
    <property type="project" value="UniProtKB-UniRule"/>
</dbReference>
<evidence type="ECO:0000259" key="11">
    <source>
        <dbReference type="Pfam" id="PF00218"/>
    </source>
</evidence>
<evidence type="ECO:0000256" key="6">
    <source>
        <dbReference type="ARBA" id="ARBA00022793"/>
    </source>
</evidence>
<dbReference type="Gene3D" id="3.20.20.70">
    <property type="entry name" value="Aldolase class I"/>
    <property type="match status" value="1"/>
</dbReference>
<dbReference type="UniPathway" id="UPA00035">
    <property type="reaction ID" value="UER00043"/>
</dbReference>
<comment type="catalytic activity">
    <reaction evidence="1 10">
        <text>1-(2-carboxyphenylamino)-1-deoxy-D-ribulose 5-phosphate + H(+) = (1S,2R)-1-C-(indol-3-yl)glycerol 3-phosphate + CO2 + H2O</text>
        <dbReference type="Rhea" id="RHEA:23476"/>
        <dbReference type="ChEBI" id="CHEBI:15377"/>
        <dbReference type="ChEBI" id="CHEBI:15378"/>
        <dbReference type="ChEBI" id="CHEBI:16526"/>
        <dbReference type="ChEBI" id="CHEBI:58613"/>
        <dbReference type="ChEBI" id="CHEBI:58866"/>
        <dbReference type="EC" id="4.1.1.48"/>
    </reaction>
</comment>
<dbReference type="EMBL" id="PGTB01000200">
    <property type="protein sequence ID" value="PJE34319.1"/>
    <property type="molecule type" value="Genomic_DNA"/>
</dbReference>